<organism evidence="2 3">
    <name type="scientific">Podospora pseudocomata</name>
    <dbReference type="NCBI Taxonomy" id="2093779"/>
    <lineage>
        <taxon>Eukaryota</taxon>
        <taxon>Fungi</taxon>
        <taxon>Dikarya</taxon>
        <taxon>Ascomycota</taxon>
        <taxon>Pezizomycotina</taxon>
        <taxon>Sordariomycetes</taxon>
        <taxon>Sordariomycetidae</taxon>
        <taxon>Sordariales</taxon>
        <taxon>Podosporaceae</taxon>
        <taxon>Podospora</taxon>
    </lineage>
</organism>
<keyword evidence="1" id="KW-0812">Transmembrane</keyword>
<dbReference type="EMBL" id="JAFFHA010000007">
    <property type="protein sequence ID" value="KAK4653297.1"/>
    <property type="molecule type" value="Genomic_DNA"/>
</dbReference>
<protein>
    <submittedName>
        <fullName evidence="2">Uncharacterized protein</fullName>
    </submittedName>
</protein>
<proteinExistence type="predicted"/>
<feature type="transmembrane region" description="Helical" evidence="1">
    <location>
        <begin position="21"/>
        <end position="43"/>
    </location>
</feature>
<evidence type="ECO:0000256" key="1">
    <source>
        <dbReference type="SAM" id="Phobius"/>
    </source>
</evidence>
<feature type="transmembrane region" description="Helical" evidence="1">
    <location>
        <begin position="49"/>
        <end position="71"/>
    </location>
</feature>
<evidence type="ECO:0000313" key="2">
    <source>
        <dbReference type="EMBL" id="KAK4653297.1"/>
    </source>
</evidence>
<dbReference type="RefSeq" id="XP_062742272.1">
    <property type="nucleotide sequence ID" value="XM_062883920.1"/>
</dbReference>
<evidence type="ECO:0000313" key="3">
    <source>
        <dbReference type="Proteomes" id="UP001323405"/>
    </source>
</evidence>
<keyword evidence="1" id="KW-0472">Membrane</keyword>
<reference evidence="2 3" key="1">
    <citation type="journal article" date="2023" name="bioRxiv">
        <title>High-quality genome assemblies of four members of thePodospora anserinaspecies complex.</title>
        <authorList>
            <person name="Ament-Velasquez S.L."/>
            <person name="Vogan A.A."/>
            <person name="Wallerman O."/>
            <person name="Hartmann F."/>
            <person name="Gautier V."/>
            <person name="Silar P."/>
            <person name="Giraud T."/>
            <person name="Johannesson H."/>
        </authorList>
    </citation>
    <scope>NUCLEOTIDE SEQUENCE [LARGE SCALE GENOMIC DNA]</scope>
    <source>
        <strain evidence="2 3">CBS 415.72m</strain>
    </source>
</reference>
<gene>
    <name evidence="2" type="ORF">QC762_0082130</name>
</gene>
<sequence length="86" mass="9154">MSTQKLAGGFGYSGPTIGFILLFQAIIAAIAQIRVVLCAYPIVYTFTPLLPGLSVTSSTLALVLVVLELWFKVVLSSIGYICSTIL</sequence>
<dbReference type="GeneID" id="87903655"/>
<keyword evidence="3" id="KW-1185">Reference proteome</keyword>
<dbReference type="Proteomes" id="UP001323405">
    <property type="component" value="Unassembled WGS sequence"/>
</dbReference>
<keyword evidence="1" id="KW-1133">Transmembrane helix</keyword>
<accession>A0ABR0GC04</accession>
<comment type="caution">
    <text evidence="2">The sequence shown here is derived from an EMBL/GenBank/DDBJ whole genome shotgun (WGS) entry which is preliminary data.</text>
</comment>
<name>A0ABR0GC04_9PEZI</name>